<dbReference type="SUPFAM" id="SSF55729">
    <property type="entry name" value="Acyl-CoA N-acyltransferases (Nat)"/>
    <property type="match status" value="1"/>
</dbReference>
<feature type="region of interest" description="Disordered" evidence="1">
    <location>
        <begin position="22"/>
        <end position="56"/>
    </location>
</feature>
<comment type="caution">
    <text evidence="3">The sequence shown here is derived from an EMBL/GenBank/DDBJ whole genome shotgun (WGS) entry which is preliminary data.</text>
</comment>
<dbReference type="InterPro" id="IPR016181">
    <property type="entry name" value="Acyl_CoA_acyltransferase"/>
</dbReference>
<accession>A0A255Z6L6</accession>
<evidence type="ECO:0000256" key="1">
    <source>
        <dbReference type="SAM" id="MobiDB-lite"/>
    </source>
</evidence>
<sequence length="209" mass="22690">MVLWVPMPTFLPSLPSVSVSLPMASSPPRTDGPVDGSGGPGTPLPPVPPDLAARGIGLRPECDDDAAFQRDLYILGRWQEMAATGWPEQMIIAFLAQQSDFQQRHYRACYGHAAWGVITKDGLPGGRLYLNHGDQEIRIIDILLHPGLQGQGVGSGIIRAVFDQARALGLPVSLAVEDHNHGARRLYDRLGFISTALHGIHHTLVWTPD</sequence>
<evidence type="ECO:0000313" key="4">
    <source>
        <dbReference type="Proteomes" id="UP000216998"/>
    </source>
</evidence>
<evidence type="ECO:0000259" key="2">
    <source>
        <dbReference type="PROSITE" id="PS51186"/>
    </source>
</evidence>
<dbReference type="InterPro" id="IPR000182">
    <property type="entry name" value="GNAT_dom"/>
</dbReference>
<organism evidence="3 4">
    <name type="scientific">Niveispirillum lacus</name>
    <dbReference type="NCBI Taxonomy" id="1981099"/>
    <lineage>
        <taxon>Bacteria</taxon>
        <taxon>Pseudomonadati</taxon>
        <taxon>Pseudomonadota</taxon>
        <taxon>Alphaproteobacteria</taxon>
        <taxon>Rhodospirillales</taxon>
        <taxon>Azospirillaceae</taxon>
        <taxon>Niveispirillum</taxon>
    </lineage>
</organism>
<reference evidence="3 4" key="1">
    <citation type="submission" date="2017-07" db="EMBL/GenBank/DDBJ databases">
        <title>Niveispirillum cyanobacteriorum sp. nov., isolated from cyanobacterial aggregates in a eutrophic lake.</title>
        <authorList>
            <person name="Cai H."/>
        </authorList>
    </citation>
    <scope>NUCLEOTIDE SEQUENCE [LARGE SCALE GENOMIC DNA]</scope>
    <source>
        <strain evidence="4">TH1-14</strain>
    </source>
</reference>
<feature type="domain" description="N-acetyltransferase" evidence="2">
    <location>
        <begin position="62"/>
        <end position="209"/>
    </location>
</feature>
<dbReference type="PROSITE" id="PS51186">
    <property type="entry name" value="GNAT"/>
    <property type="match status" value="1"/>
</dbReference>
<dbReference type="GO" id="GO:0016747">
    <property type="term" value="F:acyltransferase activity, transferring groups other than amino-acyl groups"/>
    <property type="evidence" value="ECO:0007669"/>
    <property type="project" value="InterPro"/>
</dbReference>
<dbReference type="CDD" id="cd04301">
    <property type="entry name" value="NAT_SF"/>
    <property type="match status" value="1"/>
</dbReference>
<keyword evidence="4" id="KW-1185">Reference proteome</keyword>
<name>A0A255Z6L6_9PROT</name>
<proteinExistence type="predicted"/>
<dbReference type="OrthoDB" id="7585366at2"/>
<dbReference type="EMBL" id="NOXU01000017">
    <property type="protein sequence ID" value="OYQ37183.1"/>
    <property type="molecule type" value="Genomic_DNA"/>
</dbReference>
<dbReference type="Gene3D" id="3.40.630.30">
    <property type="match status" value="1"/>
</dbReference>
<dbReference type="Proteomes" id="UP000216998">
    <property type="component" value="Unassembled WGS sequence"/>
</dbReference>
<dbReference type="AlphaFoldDB" id="A0A255Z6L6"/>
<dbReference type="Pfam" id="PF00583">
    <property type="entry name" value="Acetyltransf_1"/>
    <property type="match status" value="1"/>
</dbReference>
<gene>
    <name evidence="3" type="ORF">CHU95_02215</name>
</gene>
<evidence type="ECO:0000313" key="3">
    <source>
        <dbReference type="EMBL" id="OYQ37183.1"/>
    </source>
</evidence>
<protein>
    <recommendedName>
        <fullName evidence="2">N-acetyltransferase domain-containing protein</fullName>
    </recommendedName>
</protein>